<dbReference type="RefSeq" id="WP_320384295.1">
    <property type="nucleotide sequence ID" value="NZ_JAROCA020000001.1"/>
</dbReference>
<keyword evidence="2" id="KW-1185">Reference proteome</keyword>
<protein>
    <submittedName>
        <fullName evidence="1">Uncharacterized protein</fullName>
    </submittedName>
</protein>
<reference evidence="1 2" key="1">
    <citation type="submission" date="2023-10" db="EMBL/GenBank/DDBJ databases">
        <title>179-bfca-hs.</title>
        <authorList>
            <person name="Miliotis G."/>
            <person name="Sengupta P."/>
            <person name="Hameed A."/>
            <person name="Chuvochina M."/>
            <person name="Mcdonagh F."/>
            <person name="Simpson A.C."/>
            <person name="Singh N.K."/>
            <person name="Rekha P.D."/>
            <person name="Raman K."/>
            <person name="Hugenholtz P."/>
            <person name="Venkateswaran K."/>
        </authorList>
    </citation>
    <scope>NUCLEOTIDE SEQUENCE [LARGE SCALE GENOMIC DNA]</scope>
    <source>
        <strain evidence="1 2">179-BFC-A-HS</strain>
    </source>
</reference>
<gene>
    <name evidence="1" type="ORF">P5G51_004325</name>
</gene>
<evidence type="ECO:0000313" key="2">
    <source>
        <dbReference type="Proteomes" id="UP001228376"/>
    </source>
</evidence>
<comment type="caution">
    <text evidence="1">The sequence shown here is derived from an EMBL/GenBank/DDBJ whole genome shotgun (WGS) entry which is preliminary data.</text>
</comment>
<proteinExistence type="predicted"/>
<dbReference type="Proteomes" id="UP001228376">
    <property type="component" value="Unassembled WGS sequence"/>
</dbReference>
<sequence>MKKVLIHAYTHFNFGDDLFIQILCERYPQTSFYLYARKHTNAHFPACVTSPLSQTIHTLPKQ</sequence>
<dbReference type="EMBL" id="JAROCA020000001">
    <property type="protein sequence ID" value="MDY0404730.1"/>
    <property type="molecule type" value="Genomic_DNA"/>
</dbReference>
<accession>A0ABU5CEG7</accession>
<evidence type="ECO:0000313" key="1">
    <source>
        <dbReference type="EMBL" id="MDY0404730.1"/>
    </source>
</evidence>
<name>A0ABU5CEG7_9BACI</name>
<organism evidence="1 2">
    <name type="scientific">Tigheibacillus jepli</name>
    <dbReference type="NCBI Taxonomy" id="3035914"/>
    <lineage>
        <taxon>Bacteria</taxon>
        <taxon>Bacillati</taxon>
        <taxon>Bacillota</taxon>
        <taxon>Bacilli</taxon>
        <taxon>Bacillales</taxon>
        <taxon>Bacillaceae</taxon>
        <taxon>Tigheibacillus</taxon>
    </lineage>
</organism>